<dbReference type="STRING" id="4072.A0A2G2ZJ26"/>
<name>A0A2G2ZJ26_CAPAN</name>
<protein>
    <recommendedName>
        <fullName evidence="1">O-methyltransferase C-terminal domain-containing protein</fullName>
    </recommendedName>
</protein>
<keyword evidence="3" id="KW-1185">Reference proteome</keyword>
<dbReference type="Proteomes" id="UP000222542">
    <property type="component" value="Unassembled WGS sequence"/>
</dbReference>
<dbReference type="InterPro" id="IPR001077">
    <property type="entry name" value="COMT_C"/>
</dbReference>
<reference evidence="2 3" key="2">
    <citation type="journal article" date="2017" name="Genome Biol.">
        <title>New reference genome sequences of hot pepper reveal the massive evolution of plant disease-resistance genes by retroduplication.</title>
        <authorList>
            <person name="Kim S."/>
            <person name="Park J."/>
            <person name="Yeom S.I."/>
            <person name="Kim Y.M."/>
            <person name="Seo E."/>
            <person name="Kim K.T."/>
            <person name="Kim M.S."/>
            <person name="Lee J.M."/>
            <person name="Cheong K."/>
            <person name="Shin H.S."/>
            <person name="Kim S.B."/>
            <person name="Han K."/>
            <person name="Lee J."/>
            <person name="Park M."/>
            <person name="Lee H.A."/>
            <person name="Lee H.Y."/>
            <person name="Lee Y."/>
            <person name="Oh S."/>
            <person name="Lee J.H."/>
            <person name="Choi E."/>
            <person name="Choi E."/>
            <person name="Lee S.E."/>
            <person name="Jeon J."/>
            <person name="Kim H."/>
            <person name="Choi G."/>
            <person name="Song H."/>
            <person name="Lee J."/>
            <person name="Lee S.C."/>
            <person name="Kwon J.K."/>
            <person name="Lee H.Y."/>
            <person name="Koo N."/>
            <person name="Hong Y."/>
            <person name="Kim R.W."/>
            <person name="Kang W.H."/>
            <person name="Huh J.H."/>
            <person name="Kang B.C."/>
            <person name="Yang T.J."/>
            <person name="Lee Y.H."/>
            <person name="Bennetzen J.L."/>
            <person name="Choi D."/>
        </authorList>
    </citation>
    <scope>NUCLEOTIDE SEQUENCE [LARGE SCALE GENOMIC DNA]</scope>
    <source>
        <strain evidence="3">cv. CM334</strain>
    </source>
</reference>
<dbReference type="GO" id="GO:0008171">
    <property type="term" value="F:O-methyltransferase activity"/>
    <property type="evidence" value="ECO:0007669"/>
    <property type="project" value="InterPro"/>
</dbReference>
<evidence type="ECO:0000313" key="2">
    <source>
        <dbReference type="EMBL" id="PHT81976.1"/>
    </source>
</evidence>
<dbReference type="Pfam" id="PF00891">
    <property type="entry name" value="Methyltransf_2"/>
    <property type="match status" value="1"/>
</dbReference>
<evidence type="ECO:0000259" key="1">
    <source>
        <dbReference type="Pfam" id="PF00891"/>
    </source>
</evidence>
<organism evidence="2 3">
    <name type="scientific">Capsicum annuum</name>
    <name type="common">Capsicum pepper</name>
    <dbReference type="NCBI Taxonomy" id="4072"/>
    <lineage>
        <taxon>Eukaryota</taxon>
        <taxon>Viridiplantae</taxon>
        <taxon>Streptophyta</taxon>
        <taxon>Embryophyta</taxon>
        <taxon>Tracheophyta</taxon>
        <taxon>Spermatophyta</taxon>
        <taxon>Magnoliopsida</taxon>
        <taxon>eudicotyledons</taxon>
        <taxon>Gunneridae</taxon>
        <taxon>Pentapetalae</taxon>
        <taxon>asterids</taxon>
        <taxon>lamiids</taxon>
        <taxon>Solanales</taxon>
        <taxon>Solanaceae</taxon>
        <taxon>Solanoideae</taxon>
        <taxon>Capsiceae</taxon>
        <taxon>Capsicum</taxon>
    </lineage>
</organism>
<comment type="caution">
    <text evidence="2">The sequence shown here is derived from an EMBL/GenBank/DDBJ whole genome shotgun (WGS) entry which is preliminary data.</text>
</comment>
<dbReference type="Gene3D" id="3.40.50.150">
    <property type="entry name" value="Vaccinia Virus protein VP39"/>
    <property type="match status" value="1"/>
</dbReference>
<sequence length="112" mass="12960">MIRFFINHGLARFELSNWFQNDLSTTFSYTVHGKSLLEYYMEEPRVGDSFNNAMASDSRLIVDVLINKCKHVFEDLTSLMEETQGKWELGVCVMTLQVISRILAYFADRAPP</sequence>
<dbReference type="AlphaFoldDB" id="A0A2G2ZJ26"/>
<evidence type="ECO:0000313" key="3">
    <source>
        <dbReference type="Proteomes" id="UP000222542"/>
    </source>
</evidence>
<proteinExistence type="predicted"/>
<dbReference type="InterPro" id="IPR029063">
    <property type="entry name" value="SAM-dependent_MTases_sf"/>
</dbReference>
<accession>A0A2G2ZJ26</accession>
<reference evidence="2 3" key="1">
    <citation type="journal article" date="2014" name="Nat. Genet.">
        <title>Genome sequence of the hot pepper provides insights into the evolution of pungency in Capsicum species.</title>
        <authorList>
            <person name="Kim S."/>
            <person name="Park M."/>
            <person name="Yeom S.I."/>
            <person name="Kim Y.M."/>
            <person name="Lee J.M."/>
            <person name="Lee H.A."/>
            <person name="Seo E."/>
            <person name="Choi J."/>
            <person name="Cheong K."/>
            <person name="Kim K.T."/>
            <person name="Jung K."/>
            <person name="Lee G.W."/>
            <person name="Oh S.K."/>
            <person name="Bae C."/>
            <person name="Kim S.B."/>
            <person name="Lee H.Y."/>
            <person name="Kim S.Y."/>
            <person name="Kim M.S."/>
            <person name="Kang B.C."/>
            <person name="Jo Y.D."/>
            <person name="Yang H.B."/>
            <person name="Jeong H.J."/>
            <person name="Kang W.H."/>
            <person name="Kwon J.K."/>
            <person name="Shin C."/>
            <person name="Lim J.Y."/>
            <person name="Park J.H."/>
            <person name="Huh J.H."/>
            <person name="Kim J.S."/>
            <person name="Kim B.D."/>
            <person name="Cohen O."/>
            <person name="Paran I."/>
            <person name="Suh M.C."/>
            <person name="Lee S.B."/>
            <person name="Kim Y.K."/>
            <person name="Shin Y."/>
            <person name="Noh S.J."/>
            <person name="Park J."/>
            <person name="Seo Y.S."/>
            <person name="Kwon S.Y."/>
            <person name="Kim H.A."/>
            <person name="Park J.M."/>
            <person name="Kim H.J."/>
            <person name="Choi S.B."/>
            <person name="Bosland P.W."/>
            <person name="Reeves G."/>
            <person name="Jo S.H."/>
            <person name="Lee B.W."/>
            <person name="Cho H.T."/>
            <person name="Choi H.S."/>
            <person name="Lee M.S."/>
            <person name="Yu Y."/>
            <person name="Do Choi Y."/>
            <person name="Park B.S."/>
            <person name="van Deynze A."/>
            <person name="Ashrafi H."/>
            <person name="Hill T."/>
            <person name="Kim W.T."/>
            <person name="Pai H.S."/>
            <person name="Ahn H.K."/>
            <person name="Yeam I."/>
            <person name="Giovannoni J.J."/>
            <person name="Rose J.K."/>
            <person name="Sorensen I."/>
            <person name="Lee S.J."/>
            <person name="Kim R.W."/>
            <person name="Choi I.Y."/>
            <person name="Choi B.S."/>
            <person name="Lim J.S."/>
            <person name="Lee Y.H."/>
            <person name="Choi D."/>
        </authorList>
    </citation>
    <scope>NUCLEOTIDE SEQUENCE [LARGE SCALE GENOMIC DNA]</scope>
    <source>
        <strain evidence="3">cv. CM334</strain>
    </source>
</reference>
<gene>
    <name evidence="2" type="ORF">T459_14991</name>
</gene>
<dbReference type="EMBL" id="AYRZ02000005">
    <property type="protein sequence ID" value="PHT81976.1"/>
    <property type="molecule type" value="Genomic_DNA"/>
</dbReference>
<dbReference type="Gramene" id="PHT81976">
    <property type="protein sequence ID" value="PHT81976"/>
    <property type="gene ID" value="T459_14991"/>
</dbReference>
<feature type="domain" description="O-methyltransferase C-terminal" evidence="1">
    <location>
        <begin position="14"/>
        <end position="81"/>
    </location>
</feature>